<proteinExistence type="predicted"/>
<dbReference type="PROSITE" id="PS50048">
    <property type="entry name" value="ZN2_CY6_FUNGAL_2"/>
    <property type="match status" value="1"/>
</dbReference>
<organism evidence="5 6">
    <name type="scientific">Melanomma pulvis-pyrius CBS 109.77</name>
    <dbReference type="NCBI Taxonomy" id="1314802"/>
    <lineage>
        <taxon>Eukaryota</taxon>
        <taxon>Fungi</taxon>
        <taxon>Dikarya</taxon>
        <taxon>Ascomycota</taxon>
        <taxon>Pezizomycotina</taxon>
        <taxon>Dothideomycetes</taxon>
        <taxon>Pleosporomycetidae</taxon>
        <taxon>Pleosporales</taxon>
        <taxon>Melanommataceae</taxon>
        <taxon>Melanomma</taxon>
    </lineage>
</organism>
<dbReference type="GO" id="GO:0000976">
    <property type="term" value="F:transcription cis-regulatory region binding"/>
    <property type="evidence" value="ECO:0007669"/>
    <property type="project" value="TreeGrafter"/>
</dbReference>
<name>A0A6A6XPU8_9PLEO</name>
<feature type="region of interest" description="Disordered" evidence="3">
    <location>
        <begin position="93"/>
        <end position="122"/>
    </location>
</feature>
<dbReference type="SMART" id="SM00066">
    <property type="entry name" value="GAL4"/>
    <property type="match status" value="1"/>
</dbReference>
<dbReference type="Pfam" id="PF11951">
    <property type="entry name" value="Fungal_trans_2"/>
    <property type="match status" value="1"/>
</dbReference>
<dbReference type="GO" id="GO:0008270">
    <property type="term" value="F:zinc ion binding"/>
    <property type="evidence" value="ECO:0007669"/>
    <property type="project" value="InterPro"/>
</dbReference>
<feature type="domain" description="Zn(2)-C6 fungal-type" evidence="4">
    <location>
        <begin position="17"/>
        <end position="45"/>
    </location>
</feature>
<dbReference type="AlphaFoldDB" id="A0A6A6XPU8"/>
<keyword evidence="2" id="KW-0539">Nucleus</keyword>
<evidence type="ECO:0000313" key="5">
    <source>
        <dbReference type="EMBL" id="KAF2798208.1"/>
    </source>
</evidence>
<dbReference type="GO" id="GO:0005634">
    <property type="term" value="C:nucleus"/>
    <property type="evidence" value="ECO:0007669"/>
    <property type="project" value="UniProtKB-SubCell"/>
</dbReference>
<dbReference type="OrthoDB" id="25818at2759"/>
<accession>A0A6A6XPU8</accession>
<evidence type="ECO:0000313" key="6">
    <source>
        <dbReference type="Proteomes" id="UP000799757"/>
    </source>
</evidence>
<dbReference type="GO" id="GO:0000981">
    <property type="term" value="F:DNA-binding transcription factor activity, RNA polymerase II-specific"/>
    <property type="evidence" value="ECO:0007669"/>
    <property type="project" value="InterPro"/>
</dbReference>
<dbReference type="GO" id="GO:0045944">
    <property type="term" value="P:positive regulation of transcription by RNA polymerase II"/>
    <property type="evidence" value="ECO:0007669"/>
    <property type="project" value="TreeGrafter"/>
</dbReference>
<sequence length="514" mass="57599">MSEQALPRNETRRLGPACGTCRRKCRKCDRARPSCTRCIVKGLVCEGYPTTFKIYDATPRQKPSSKVQKVPKRTRKLQSSIHIEPINVGTSIMFSESPEDNDQSAYSNSPNGLSSGCETSPPGDSQIANVLAQEEVQDLLTYFDTIVCEALSIPSLFDQNPFRSHFLPLVYLDLGLLNAVLGLSACHSATSKKHDSNHMATAALQHRLVAIQSLSDLLIKEECFGLSDMEEEVTLAIVLTLVLHDICESGKSMHGAHLNGATFLCSRIATNPRLQNQRKTFLVATLTWLDLLRGFSGAEKLAFTPEIRQFVFETAECNLETLMGCPAEIFLIMGDIIAAGKLYWHGELPINEFQTMLDQSERSLRAWTWHPGPYSSNSPEWALLAEVHRQTAILRVLRWPDPFEVPCTDPRVKESVDTILDACSNVPWDSPLFKRLLFPLFIAGADTVSSHQKHYVTLCIDSIRKSTGFPHPSLSELLEKTWNDRRASDGLGNVPWMEYTCSAHLERQHDFLFF</sequence>
<evidence type="ECO:0000256" key="1">
    <source>
        <dbReference type="ARBA" id="ARBA00004123"/>
    </source>
</evidence>
<dbReference type="PANTHER" id="PTHR37534:SF49">
    <property type="entry name" value="LYSINE BIOSYNTHESIS REGULATORY PROTEIN LYS14"/>
    <property type="match status" value="1"/>
</dbReference>
<feature type="compositionally biased region" description="Polar residues" evidence="3">
    <location>
        <begin position="103"/>
        <end position="122"/>
    </location>
</feature>
<reference evidence="5" key="1">
    <citation type="journal article" date="2020" name="Stud. Mycol.">
        <title>101 Dothideomycetes genomes: a test case for predicting lifestyles and emergence of pathogens.</title>
        <authorList>
            <person name="Haridas S."/>
            <person name="Albert R."/>
            <person name="Binder M."/>
            <person name="Bloem J."/>
            <person name="Labutti K."/>
            <person name="Salamov A."/>
            <person name="Andreopoulos B."/>
            <person name="Baker S."/>
            <person name="Barry K."/>
            <person name="Bills G."/>
            <person name="Bluhm B."/>
            <person name="Cannon C."/>
            <person name="Castanera R."/>
            <person name="Culley D."/>
            <person name="Daum C."/>
            <person name="Ezra D."/>
            <person name="Gonzalez J."/>
            <person name="Henrissat B."/>
            <person name="Kuo A."/>
            <person name="Liang C."/>
            <person name="Lipzen A."/>
            <person name="Lutzoni F."/>
            <person name="Magnuson J."/>
            <person name="Mondo S."/>
            <person name="Nolan M."/>
            <person name="Ohm R."/>
            <person name="Pangilinan J."/>
            <person name="Park H.-J."/>
            <person name="Ramirez L."/>
            <person name="Alfaro M."/>
            <person name="Sun H."/>
            <person name="Tritt A."/>
            <person name="Yoshinaga Y."/>
            <person name="Zwiers L.-H."/>
            <person name="Turgeon B."/>
            <person name="Goodwin S."/>
            <person name="Spatafora J."/>
            <person name="Crous P."/>
            <person name="Grigoriev I."/>
        </authorList>
    </citation>
    <scope>NUCLEOTIDE SEQUENCE</scope>
    <source>
        <strain evidence="5">CBS 109.77</strain>
    </source>
</reference>
<evidence type="ECO:0000259" key="4">
    <source>
        <dbReference type="PROSITE" id="PS50048"/>
    </source>
</evidence>
<dbReference type="InterPro" id="IPR001138">
    <property type="entry name" value="Zn2Cys6_DnaBD"/>
</dbReference>
<evidence type="ECO:0000256" key="3">
    <source>
        <dbReference type="SAM" id="MobiDB-lite"/>
    </source>
</evidence>
<dbReference type="InterPro" id="IPR036864">
    <property type="entry name" value="Zn2-C6_fun-type_DNA-bd_sf"/>
</dbReference>
<gene>
    <name evidence="5" type="ORF">K505DRAFT_268156</name>
</gene>
<dbReference type="EMBL" id="MU001789">
    <property type="protein sequence ID" value="KAF2798208.1"/>
    <property type="molecule type" value="Genomic_DNA"/>
</dbReference>
<dbReference type="SUPFAM" id="SSF57701">
    <property type="entry name" value="Zn2/Cys6 DNA-binding domain"/>
    <property type="match status" value="1"/>
</dbReference>
<protein>
    <recommendedName>
        <fullName evidence="4">Zn(2)-C6 fungal-type domain-containing protein</fullName>
    </recommendedName>
</protein>
<comment type="subcellular location">
    <subcellularLocation>
        <location evidence="1">Nucleus</location>
    </subcellularLocation>
</comment>
<dbReference type="CDD" id="cd00067">
    <property type="entry name" value="GAL4"/>
    <property type="match status" value="1"/>
</dbReference>
<dbReference type="PANTHER" id="PTHR37534">
    <property type="entry name" value="TRANSCRIPTIONAL ACTIVATOR PROTEIN UGA3"/>
    <property type="match status" value="1"/>
</dbReference>
<dbReference type="Proteomes" id="UP000799757">
    <property type="component" value="Unassembled WGS sequence"/>
</dbReference>
<evidence type="ECO:0000256" key="2">
    <source>
        <dbReference type="ARBA" id="ARBA00023242"/>
    </source>
</evidence>
<dbReference type="InterPro" id="IPR021858">
    <property type="entry name" value="Fun_TF"/>
</dbReference>
<dbReference type="Gene3D" id="4.10.240.10">
    <property type="entry name" value="Zn(2)-C6 fungal-type DNA-binding domain"/>
    <property type="match status" value="1"/>
</dbReference>
<dbReference type="Pfam" id="PF00172">
    <property type="entry name" value="Zn_clus"/>
    <property type="match status" value="1"/>
</dbReference>
<keyword evidence="6" id="KW-1185">Reference proteome</keyword>